<dbReference type="PRINTS" id="PR00039">
    <property type="entry name" value="HTHLYSR"/>
</dbReference>
<dbReference type="GO" id="GO:0003700">
    <property type="term" value="F:DNA-binding transcription factor activity"/>
    <property type="evidence" value="ECO:0007669"/>
    <property type="project" value="InterPro"/>
</dbReference>
<dbReference type="GO" id="GO:0043565">
    <property type="term" value="F:sequence-specific DNA binding"/>
    <property type="evidence" value="ECO:0007669"/>
    <property type="project" value="TreeGrafter"/>
</dbReference>
<dbReference type="Gene3D" id="1.10.10.10">
    <property type="entry name" value="Winged helix-like DNA-binding domain superfamily/Winged helix DNA-binding domain"/>
    <property type="match status" value="1"/>
</dbReference>
<dbReference type="InterPro" id="IPR000847">
    <property type="entry name" value="LysR_HTH_N"/>
</dbReference>
<proteinExistence type="inferred from homology"/>
<dbReference type="Pfam" id="PF00126">
    <property type="entry name" value="HTH_1"/>
    <property type="match status" value="1"/>
</dbReference>
<dbReference type="PANTHER" id="PTHR30537:SF3">
    <property type="entry name" value="TRANSCRIPTIONAL REGULATORY PROTEIN"/>
    <property type="match status" value="1"/>
</dbReference>
<keyword evidence="7" id="KW-1185">Reference proteome</keyword>
<organism evidence="6 7">
    <name type="scientific">Telmatospirillum siberiense</name>
    <dbReference type="NCBI Taxonomy" id="382514"/>
    <lineage>
        <taxon>Bacteria</taxon>
        <taxon>Pseudomonadati</taxon>
        <taxon>Pseudomonadota</taxon>
        <taxon>Alphaproteobacteria</taxon>
        <taxon>Rhodospirillales</taxon>
        <taxon>Rhodospirillaceae</taxon>
        <taxon>Telmatospirillum</taxon>
    </lineage>
</organism>
<comment type="similarity">
    <text evidence="1">Belongs to the LysR transcriptional regulatory family.</text>
</comment>
<evidence type="ECO:0000256" key="3">
    <source>
        <dbReference type="ARBA" id="ARBA00023125"/>
    </source>
</evidence>
<dbReference type="InterPro" id="IPR036388">
    <property type="entry name" value="WH-like_DNA-bd_sf"/>
</dbReference>
<evidence type="ECO:0000256" key="4">
    <source>
        <dbReference type="ARBA" id="ARBA00023163"/>
    </source>
</evidence>
<dbReference type="Pfam" id="PF03466">
    <property type="entry name" value="LysR_substrate"/>
    <property type="match status" value="1"/>
</dbReference>
<keyword evidence="4" id="KW-0804">Transcription</keyword>
<dbReference type="AlphaFoldDB" id="A0A2N3PUI5"/>
<dbReference type="InterPro" id="IPR005119">
    <property type="entry name" value="LysR_subst-bd"/>
</dbReference>
<keyword evidence="2" id="KW-0805">Transcription regulation</keyword>
<accession>A0A2N3PUI5</accession>
<evidence type="ECO:0000313" key="7">
    <source>
        <dbReference type="Proteomes" id="UP000233293"/>
    </source>
</evidence>
<evidence type="ECO:0000256" key="2">
    <source>
        <dbReference type="ARBA" id="ARBA00023015"/>
    </source>
</evidence>
<dbReference type="SUPFAM" id="SSF53850">
    <property type="entry name" value="Periplasmic binding protein-like II"/>
    <property type="match status" value="1"/>
</dbReference>
<protein>
    <submittedName>
        <fullName evidence="6">LysR family transcriptional regulator</fullName>
    </submittedName>
</protein>
<dbReference type="RefSeq" id="WP_101251096.1">
    <property type="nucleotide sequence ID" value="NZ_PIUM01000014.1"/>
</dbReference>
<dbReference type="Proteomes" id="UP000233293">
    <property type="component" value="Unassembled WGS sequence"/>
</dbReference>
<dbReference type="Gene3D" id="3.40.190.290">
    <property type="match status" value="1"/>
</dbReference>
<dbReference type="InterPro" id="IPR036390">
    <property type="entry name" value="WH_DNA-bd_sf"/>
</dbReference>
<feature type="domain" description="HTH lysR-type" evidence="5">
    <location>
        <begin position="11"/>
        <end position="62"/>
    </location>
</feature>
<dbReference type="GO" id="GO:0006351">
    <property type="term" value="P:DNA-templated transcription"/>
    <property type="evidence" value="ECO:0007669"/>
    <property type="project" value="TreeGrafter"/>
</dbReference>
<dbReference type="InterPro" id="IPR058163">
    <property type="entry name" value="LysR-type_TF_proteobact-type"/>
</dbReference>
<gene>
    <name evidence="6" type="ORF">CWS72_13265</name>
</gene>
<dbReference type="PROSITE" id="PS50931">
    <property type="entry name" value="HTH_LYSR"/>
    <property type="match status" value="1"/>
</dbReference>
<dbReference type="SUPFAM" id="SSF46785">
    <property type="entry name" value="Winged helix' DNA-binding domain"/>
    <property type="match status" value="1"/>
</dbReference>
<dbReference type="EMBL" id="PIUM01000014">
    <property type="protein sequence ID" value="PKU24065.1"/>
    <property type="molecule type" value="Genomic_DNA"/>
</dbReference>
<comment type="caution">
    <text evidence="6">The sequence shown here is derived from an EMBL/GenBank/DDBJ whole genome shotgun (WGS) entry which is preliminary data.</text>
</comment>
<name>A0A2N3PUI5_9PROT</name>
<sequence>MTYDIGWDLYRSFLGVLREGSLSGAARRLGVAQPTIGRHIAALEEALGVALFTRSQSGLLPTDAASRLVHYAESMEAAAAALERVASSQGPGMRGTVRVTASDVIGVEVLPAIIAGLREQHPDLRVELALTNKIQDLLRREADIAVRMTRPRQVSLVARRVGTIELGLHATRRYLERQGTPRQTGDLARHALIGFDEGTAFVREAAKSFPDFQRDAFAISTDSDLAQLALIRAGAGIGICQVGLAKRDAALVRLFPDQFSLKMEIWVSMHEDLRNSPCCRITFDALAEGLRFHTDPP</sequence>
<evidence type="ECO:0000256" key="1">
    <source>
        <dbReference type="ARBA" id="ARBA00009437"/>
    </source>
</evidence>
<dbReference type="PANTHER" id="PTHR30537">
    <property type="entry name" value="HTH-TYPE TRANSCRIPTIONAL REGULATOR"/>
    <property type="match status" value="1"/>
</dbReference>
<evidence type="ECO:0000313" key="6">
    <source>
        <dbReference type="EMBL" id="PKU24065.1"/>
    </source>
</evidence>
<dbReference type="OrthoDB" id="7333438at2"/>
<reference evidence="7" key="1">
    <citation type="submission" date="2017-12" db="EMBL/GenBank/DDBJ databases">
        <title>Draft genome sequence of Telmatospirillum siberiense 26-4b1T, an acidotolerant peatland alphaproteobacterium potentially involved in sulfur cycling.</title>
        <authorList>
            <person name="Hausmann B."/>
            <person name="Pjevac P."/>
            <person name="Schreck K."/>
            <person name="Herbold C.W."/>
            <person name="Daims H."/>
            <person name="Wagner M."/>
            <person name="Pester M."/>
            <person name="Loy A."/>
        </authorList>
    </citation>
    <scope>NUCLEOTIDE SEQUENCE [LARGE SCALE GENOMIC DNA]</scope>
    <source>
        <strain evidence="7">26-4b1</strain>
    </source>
</reference>
<keyword evidence="3" id="KW-0238">DNA-binding</keyword>
<evidence type="ECO:0000259" key="5">
    <source>
        <dbReference type="PROSITE" id="PS50931"/>
    </source>
</evidence>